<dbReference type="OrthoDB" id="137828at2157"/>
<gene>
    <name evidence="3" type="ordered locus">Mzhil_0222</name>
</gene>
<dbReference type="AlphaFoldDB" id="F7XNK3"/>
<protein>
    <recommendedName>
        <fullName evidence="2">SHOCT domain-containing protein</fullName>
    </recommendedName>
</protein>
<evidence type="ECO:0000256" key="1">
    <source>
        <dbReference type="SAM" id="Phobius"/>
    </source>
</evidence>
<keyword evidence="1" id="KW-0472">Membrane</keyword>
<keyword evidence="1" id="KW-0812">Transmembrane</keyword>
<dbReference type="Pfam" id="PF09851">
    <property type="entry name" value="SHOCT"/>
    <property type="match status" value="1"/>
</dbReference>
<dbReference type="InterPro" id="IPR018649">
    <property type="entry name" value="SHOCT"/>
</dbReference>
<dbReference type="Proteomes" id="UP000006622">
    <property type="component" value="Chromosome"/>
</dbReference>
<keyword evidence="1" id="KW-1133">Transmembrane helix</keyword>
<organism evidence="3 4">
    <name type="scientific">Methanosalsum zhilinae (strain DSM 4017 / NBRC 107636 / OCM 62 / WeN5)</name>
    <name type="common">Methanohalophilus zhilinae</name>
    <dbReference type="NCBI Taxonomy" id="679901"/>
    <lineage>
        <taxon>Archaea</taxon>
        <taxon>Methanobacteriati</taxon>
        <taxon>Methanobacteriota</taxon>
        <taxon>Stenosarchaea group</taxon>
        <taxon>Methanomicrobia</taxon>
        <taxon>Methanosarcinales</taxon>
        <taxon>Methanosarcinaceae</taxon>
        <taxon>Methanosalsum</taxon>
    </lineage>
</organism>
<proteinExistence type="predicted"/>
<evidence type="ECO:0000313" key="3">
    <source>
        <dbReference type="EMBL" id="AEH60100.1"/>
    </source>
</evidence>
<evidence type="ECO:0000259" key="2">
    <source>
        <dbReference type="Pfam" id="PF09851"/>
    </source>
</evidence>
<sequence length="76" mass="9161">MYRMMEFYGVGPGYMVLWMLFWILLIIGAVLLIVWLVDRSRNTGKEDFSPIEIARRRYARGEITREEFEEIKKNLE</sequence>
<feature type="transmembrane region" description="Helical" evidence="1">
    <location>
        <begin position="15"/>
        <end position="37"/>
    </location>
</feature>
<dbReference type="GeneID" id="10821820"/>
<dbReference type="KEGG" id="mzh:Mzhil_0222"/>
<dbReference type="EMBL" id="CP002101">
    <property type="protein sequence ID" value="AEH60100.1"/>
    <property type="molecule type" value="Genomic_DNA"/>
</dbReference>
<keyword evidence="4" id="KW-1185">Reference proteome</keyword>
<accession>F7XNK3</accession>
<feature type="domain" description="SHOCT" evidence="2">
    <location>
        <begin position="50"/>
        <end position="75"/>
    </location>
</feature>
<evidence type="ECO:0000313" key="4">
    <source>
        <dbReference type="Proteomes" id="UP000006622"/>
    </source>
</evidence>
<reference evidence="3 4" key="1">
    <citation type="submission" date="2010-07" db="EMBL/GenBank/DDBJ databases">
        <title>The complete genome of Methanosalsum zhilinae DSM 4017.</title>
        <authorList>
            <consortium name="US DOE Joint Genome Institute (JGI-PGF)"/>
            <person name="Lucas S."/>
            <person name="Copeland A."/>
            <person name="Lapidus A."/>
            <person name="Glavina del Rio T."/>
            <person name="Dalin E."/>
            <person name="Tice H."/>
            <person name="Bruce D."/>
            <person name="Goodwin L."/>
            <person name="Pitluck S."/>
            <person name="Kyrpides N."/>
            <person name="Mavromatis K."/>
            <person name="Ovchinnikova G."/>
            <person name="Daligault H."/>
            <person name="Detter J.C."/>
            <person name="Han C."/>
            <person name="Tapia R."/>
            <person name="Larimer F."/>
            <person name="Land M."/>
            <person name="Hauser L."/>
            <person name="Markowitz V."/>
            <person name="Cheng J.-F."/>
            <person name="Hugenholtz P."/>
            <person name="Woyke T."/>
            <person name="Wu D."/>
            <person name="Spring S."/>
            <person name="Schueler E."/>
            <person name="Brambilla E."/>
            <person name="Klenk H.-P."/>
            <person name="Eisen J.A."/>
        </authorList>
    </citation>
    <scope>NUCLEOTIDE SEQUENCE [LARGE SCALE GENOMIC DNA]</scope>
    <source>
        <strain evidence="4">DSM 4017 / NBRC 107636 / OCM 62 / WeN5</strain>
    </source>
</reference>
<name>F7XNK3_METZD</name>
<dbReference type="STRING" id="679901.Mzhil_0222"/>
<dbReference type="HOGENOM" id="CLU_159099_0_1_2"/>
<dbReference type="RefSeq" id="WP_013897539.1">
    <property type="nucleotide sequence ID" value="NC_015676.1"/>
</dbReference>